<dbReference type="PANTHER" id="PTHR43698:SF1">
    <property type="entry name" value="BLL4564 PROTEIN"/>
    <property type="match status" value="1"/>
</dbReference>
<dbReference type="PANTHER" id="PTHR43698">
    <property type="entry name" value="RIBD C-TERMINAL DOMAIN CONTAINING PROTEIN"/>
    <property type="match status" value="1"/>
</dbReference>
<comment type="caution">
    <text evidence="2">The sequence shown here is derived from an EMBL/GenBank/DDBJ whole genome shotgun (WGS) entry which is preliminary data.</text>
</comment>
<dbReference type="InterPro" id="IPR014710">
    <property type="entry name" value="RmlC-like_jellyroll"/>
</dbReference>
<dbReference type="Gene3D" id="2.60.120.10">
    <property type="entry name" value="Jelly Rolls"/>
    <property type="match status" value="1"/>
</dbReference>
<dbReference type="InterPro" id="IPR011051">
    <property type="entry name" value="RmlC_Cupin_sf"/>
</dbReference>
<evidence type="ECO:0000313" key="2">
    <source>
        <dbReference type="EMBL" id="TPE53331.1"/>
    </source>
</evidence>
<dbReference type="SUPFAM" id="SSF51182">
    <property type="entry name" value="RmlC-like cupins"/>
    <property type="match status" value="1"/>
</dbReference>
<protein>
    <submittedName>
        <fullName evidence="2">Cupin domain-containing protein</fullName>
    </submittedName>
</protein>
<keyword evidence="3" id="KW-1185">Reference proteome</keyword>
<gene>
    <name evidence="2" type="ORF">FJM67_06640</name>
</gene>
<reference evidence="2 3" key="1">
    <citation type="submission" date="2019-06" db="EMBL/GenBank/DDBJ databases">
        <title>A novel bacterium of genus Marinomonas, isolated from coastal sand.</title>
        <authorList>
            <person name="Huang H."/>
            <person name="Mo K."/>
            <person name="Hu Y."/>
        </authorList>
    </citation>
    <scope>NUCLEOTIDE SEQUENCE [LARGE SCALE GENOMIC DNA]</scope>
    <source>
        <strain evidence="2 3">HB171799</strain>
    </source>
</reference>
<accession>A0A501X0L4</accession>
<evidence type="ECO:0000259" key="1">
    <source>
        <dbReference type="Pfam" id="PF07883"/>
    </source>
</evidence>
<dbReference type="RefSeq" id="WP_140588005.1">
    <property type="nucleotide sequence ID" value="NZ_VFRR01000010.1"/>
</dbReference>
<proteinExistence type="predicted"/>
<evidence type="ECO:0000313" key="3">
    <source>
        <dbReference type="Proteomes" id="UP000315901"/>
    </source>
</evidence>
<feature type="domain" description="Cupin type-2" evidence="1">
    <location>
        <begin position="58"/>
        <end position="121"/>
    </location>
</feature>
<name>A0A501X0L4_9GAMM</name>
<dbReference type="InterPro" id="IPR013096">
    <property type="entry name" value="Cupin_2"/>
</dbReference>
<dbReference type="InterPro" id="IPR047263">
    <property type="entry name" value="HNL-like_cupin"/>
</dbReference>
<dbReference type="EMBL" id="VFRR01000010">
    <property type="protein sequence ID" value="TPE53331.1"/>
    <property type="molecule type" value="Genomic_DNA"/>
</dbReference>
<dbReference type="CDD" id="cd02233">
    <property type="entry name" value="cupin_HNL-like"/>
    <property type="match status" value="1"/>
</dbReference>
<dbReference type="AlphaFoldDB" id="A0A501X0L4"/>
<organism evidence="2 3">
    <name type="scientific">Maribrevibacterium harenarium</name>
    <dbReference type="NCBI Taxonomy" id="2589817"/>
    <lineage>
        <taxon>Bacteria</taxon>
        <taxon>Pseudomonadati</taxon>
        <taxon>Pseudomonadota</taxon>
        <taxon>Gammaproteobacteria</taxon>
        <taxon>Oceanospirillales</taxon>
        <taxon>Oceanospirillaceae</taxon>
        <taxon>Maribrevibacterium</taxon>
    </lineage>
</organism>
<dbReference type="Proteomes" id="UP000315901">
    <property type="component" value="Unassembled WGS sequence"/>
</dbReference>
<sequence length="157" mass="17013">MATVVNLDNSVEATNQQQAVYDKEKMPSFVGPEEMFSGQVDVKLTFPNQDAVPFSGAFVTFQPKARTAWHDHPGGQHIVVTKGVAITATRDGQVVACQEGDAVWCPADVDHWHGAMPEAEMTHFVITGVKDGDAVNWKDKVTDEQYDAAVAAIKAAQ</sequence>
<dbReference type="Pfam" id="PF07883">
    <property type="entry name" value="Cupin_2"/>
    <property type="match status" value="1"/>
</dbReference>
<dbReference type="OrthoDB" id="9802489at2"/>